<proteinExistence type="predicted"/>
<gene>
    <name evidence="1" type="ORF">OBBRIDRAFT_638946</name>
</gene>
<evidence type="ECO:0000313" key="2">
    <source>
        <dbReference type="Proteomes" id="UP000250043"/>
    </source>
</evidence>
<reference evidence="1 2" key="1">
    <citation type="submission" date="2016-07" db="EMBL/GenBank/DDBJ databases">
        <title>Draft genome of the white-rot fungus Obba rivulosa 3A-2.</title>
        <authorList>
            <consortium name="DOE Joint Genome Institute"/>
            <person name="Miettinen O."/>
            <person name="Riley R."/>
            <person name="Acob R."/>
            <person name="Barry K."/>
            <person name="Cullen D."/>
            <person name="De Vries R."/>
            <person name="Hainaut M."/>
            <person name="Hatakka A."/>
            <person name="Henrissat B."/>
            <person name="Hilden K."/>
            <person name="Kuo R."/>
            <person name="Labutti K."/>
            <person name="Lipzen A."/>
            <person name="Makela M.R."/>
            <person name="Sandor L."/>
            <person name="Spatafora J.W."/>
            <person name="Grigoriev I.V."/>
            <person name="Hibbett D.S."/>
        </authorList>
    </citation>
    <scope>NUCLEOTIDE SEQUENCE [LARGE SCALE GENOMIC DNA]</scope>
    <source>
        <strain evidence="1 2">3A-2</strain>
    </source>
</reference>
<protein>
    <submittedName>
        <fullName evidence="1">Uncharacterized protein</fullName>
    </submittedName>
</protein>
<name>A0A8E2ASZ2_9APHY</name>
<evidence type="ECO:0000313" key="1">
    <source>
        <dbReference type="EMBL" id="OCH89813.1"/>
    </source>
</evidence>
<sequence>MRRLLNRRRTATSVGWENLTATEGEHPEIIELYVVVMGPSDLDKAKFIDEATGSTNRIRDPRHTCPISEAYTVPGNPDTTIYRLIHFPSFNFRVQSPVDTLSAISAACRTIGHDQVGGLIYLVNVKDVRAKKDRYCNFLFAREICAAASWVIATTGWNDSVGWNDEVGLDDAIRDITYGQPGDDVYFEEMSPGSQCLKHDGGRETAIGISQCVWKTPGSLRMRRELLEKPLSGTSAARLLQNIIVNRVAQLVKSICEARQRSQEAARRGDMEKLNRQIMKEAAERKRLEIPLSEIPKLWMTDEEAQSLLQPLPDPLPHNGPDGAPITVEILAWSRRSSWRRRMGLSRRAYLYCWRKCAGWVRKTTNCNLFGRHSLRPCVCCQRQRLPFKRLGA</sequence>
<keyword evidence="2" id="KW-1185">Reference proteome</keyword>
<dbReference type="AlphaFoldDB" id="A0A8E2ASZ2"/>
<dbReference type="EMBL" id="KV722418">
    <property type="protein sequence ID" value="OCH89813.1"/>
    <property type="molecule type" value="Genomic_DNA"/>
</dbReference>
<organism evidence="1 2">
    <name type="scientific">Obba rivulosa</name>
    <dbReference type="NCBI Taxonomy" id="1052685"/>
    <lineage>
        <taxon>Eukaryota</taxon>
        <taxon>Fungi</taxon>
        <taxon>Dikarya</taxon>
        <taxon>Basidiomycota</taxon>
        <taxon>Agaricomycotina</taxon>
        <taxon>Agaricomycetes</taxon>
        <taxon>Polyporales</taxon>
        <taxon>Gelatoporiaceae</taxon>
        <taxon>Obba</taxon>
    </lineage>
</organism>
<accession>A0A8E2ASZ2</accession>
<dbReference type="OrthoDB" id="10422896at2759"/>
<dbReference type="Proteomes" id="UP000250043">
    <property type="component" value="Unassembled WGS sequence"/>
</dbReference>